<comment type="similarity">
    <text evidence="2 6">Belongs to the SEC16 family.</text>
</comment>
<dbReference type="CDD" id="cd09233">
    <property type="entry name" value="ACE1-Sec16-like"/>
    <property type="match status" value="1"/>
</dbReference>
<dbReference type="InterPro" id="IPR024298">
    <property type="entry name" value="Sec16_Sec23-bd"/>
</dbReference>
<keyword evidence="6" id="KW-0472">Membrane</keyword>
<evidence type="ECO:0000256" key="7">
    <source>
        <dbReference type="SAM" id="MobiDB-lite"/>
    </source>
</evidence>
<dbReference type="PANTHER" id="PTHR13402">
    <property type="entry name" value="RGPR-RELATED"/>
    <property type="match status" value="1"/>
</dbReference>
<keyword evidence="4 6" id="KW-0256">Endoplasmic reticulum</keyword>
<evidence type="ECO:0000313" key="10">
    <source>
        <dbReference type="EMBL" id="KAF3324769.1"/>
    </source>
</evidence>
<dbReference type="Gene3D" id="1.25.40.1030">
    <property type="match status" value="1"/>
</dbReference>
<protein>
    <recommendedName>
        <fullName evidence="6">Protein transport protein sec16</fullName>
    </recommendedName>
</protein>
<feature type="region of interest" description="Disordered" evidence="7">
    <location>
        <begin position="128"/>
        <end position="150"/>
    </location>
</feature>
<reference evidence="10" key="1">
    <citation type="submission" date="2020-01" db="EMBL/GenBank/DDBJ databases">
        <title>Genome sequence of Kobresia littledalei, the first chromosome-level genome in the family Cyperaceae.</title>
        <authorList>
            <person name="Qu G."/>
        </authorList>
    </citation>
    <scope>NUCLEOTIDE SEQUENCE</scope>
    <source>
        <strain evidence="10">C.B.Clarke</strain>
        <tissue evidence="10">Leaf</tissue>
    </source>
</reference>
<keyword evidence="6" id="KW-0653">Protein transport</keyword>
<dbReference type="InterPro" id="IPR024340">
    <property type="entry name" value="Sec16_CCD"/>
</dbReference>
<feature type="domain" description="Sec16 central conserved" evidence="9">
    <location>
        <begin position="588"/>
        <end position="712"/>
    </location>
</feature>
<keyword evidence="5 6" id="KW-0931">ER-Golgi transport</keyword>
<evidence type="ECO:0000256" key="2">
    <source>
        <dbReference type="ARBA" id="ARBA00005927"/>
    </source>
</evidence>
<feature type="region of interest" description="Disordered" evidence="7">
    <location>
        <begin position="1130"/>
        <end position="1172"/>
    </location>
</feature>
<evidence type="ECO:0000259" key="9">
    <source>
        <dbReference type="Pfam" id="PF12932"/>
    </source>
</evidence>
<dbReference type="Proteomes" id="UP000623129">
    <property type="component" value="Unassembled WGS sequence"/>
</dbReference>
<feature type="compositionally biased region" description="Polar residues" evidence="7">
    <location>
        <begin position="1411"/>
        <end position="1428"/>
    </location>
</feature>
<name>A0A833QSU8_9POAL</name>
<feature type="compositionally biased region" description="Low complexity" evidence="7">
    <location>
        <begin position="40"/>
        <end position="49"/>
    </location>
</feature>
<evidence type="ECO:0000256" key="3">
    <source>
        <dbReference type="ARBA" id="ARBA00022448"/>
    </source>
</evidence>
<evidence type="ECO:0000256" key="6">
    <source>
        <dbReference type="RuleBase" id="RU364101"/>
    </source>
</evidence>
<feature type="region of interest" description="Disordered" evidence="7">
    <location>
        <begin position="395"/>
        <end position="442"/>
    </location>
</feature>
<proteinExistence type="inferred from homology"/>
<dbReference type="Pfam" id="PF12931">
    <property type="entry name" value="TPR_Sec16"/>
    <property type="match status" value="1"/>
</dbReference>
<feature type="compositionally biased region" description="Polar residues" evidence="7">
    <location>
        <begin position="1468"/>
        <end position="1481"/>
    </location>
</feature>
<evidence type="ECO:0000313" key="11">
    <source>
        <dbReference type="Proteomes" id="UP000623129"/>
    </source>
</evidence>
<comment type="caution">
    <text evidence="10">The sequence shown here is derived from an EMBL/GenBank/DDBJ whole genome shotgun (WGS) entry which is preliminary data.</text>
</comment>
<feature type="compositionally biased region" description="Polar residues" evidence="7">
    <location>
        <begin position="28"/>
        <end position="39"/>
    </location>
</feature>
<organism evidence="10 11">
    <name type="scientific">Carex littledalei</name>
    <dbReference type="NCBI Taxonomy" id="544730"/>
    <lineage>
        <taxon>Eukaryota</taxon>
        <taxon>Viridiplantae</taxon>
        <taxon>Streptophyta</taxon>
        <taxon>Embryophyta</taxon>
        <taxon>Tracheophyta</taxon>
        <taxon>Spermatophyta</taxon>
        <taxon>Magnoliopsida</taxon>
        <taxon>Liliopsida</taxon>
        <taxon>Poales</taxon>
        <taxon>Cyperaceae</taxon>
        <taxon>Cyperoideae</taxon>
        <taxon>Cariceae</taxon>
        <taxon>Carex</taxon>
        <taxon>Carex subgen. Euthyceras</taxon>
    </lineage>
</organism>
<dbReference type="GO" id="GO:0070973">
    <property type="term" value="P:protein localization to endoplasmic reticulum exit site"/>
    <property type="evidence" value="ECO:0007669"/>
    <property type="project" value="TreeGrafter"/>
</dbReference>
<evidence type="ECO:0000256" key="5">
    <source>
        <dbReference type="ARBA" id="ARBA00022892"/>
    </source>
</evidence>
<sequence length="1481" mass="159804">MASQFTAEDQTDEDFFDKLVEDDFSVTESTSASQNLVRESSNSNLSLDSDAIDTASTSTEVANRLSNISLDDKVSTIHASEVDSINKDATPATLESSNFFVDENKTVVDSSGKDATKEILVPTATISSDATSEKKGEDLGAGLPGGGSKGTSVKQVQWSAFGSDSGASRGMQQFGHTGFESYTGVFGDAGSGDLNQDFLQNPVGDQFGGSFVQQDAEMFANQGFSELQDLNNSFYAAPLNQNDSEFLNNSSLDQSQHKAVETAVQTELVQADPNEIQNWENQYPGWKYDYATGTWYQVDNFDPNFNSNTQQGNFSDTTKTSQENLNLQSEVPYLQQPTQPVLETIAEENSSTVNTVSGTEYPPNMVFDPQYPGWYYDTNTQQWYALESYTPAEQATASSSTAQEQMNQGLSHNQSHNQTQLGQELGGDWSSSHASNTVNHDPNQLAESVYSDNTTVNNTLMGSFYGEEASTTSAVTSSYYGTNTNVESFPKNDLSGSFFNSNEGFKAFEPVTNNAFGVVHSRARSLGQFGQTNMGMGLKQVNSADNFYGEQNAVNFKPQNFGSTNAESFSQFGYNPKEERSSAGRPAHALVTFGFGGKLVIMKDSSSYATGFDFGSQGATASSSISILNISEIVKEKTENPNIIDEGALSYFRALCHQSFPGPLVGSNAATKDVNKWLDERIAGCESLVDFQKGEYLKLLLSLLKIMCQHYGKLRSPFGSDPSVQDVDGPEMAVTKLFSSAKKDRYGSFPHCIQNFPSESQIRATALEVQNLLVSGKRKEALHLAQEGQLWGPALVLAAQLGDQFYVETVKKMAQRQFVSGSPLRTLCLLIAGQPADVFSTDTSAIPMMVTPYGAPNAPQTMEVQGGGMLDDWEENLAIITANRTNDDGLVMIHLGDCLWKEKGEVTAAHTCYLVADANFETFSDTSRLCLVGADHWKCPRTFVSPEAIQRTELYEYAKVLGNSQYVLLPFQPYKLIYAHMLAEVGKVSDSLKYCQASLKLLKSSGRAPELEMWKQLFSSLEERIRTHQQGGYSSNAPTKLVKNIFSSLDRSLQRVMGAPAPTQAVPSLPPMPPTSGVAAGAVGASGGTIQRDMTSQTVPKFVNSQSAMTMSTLMPSASVESISQWANDGNISGKKSMHNRSVSEPDFTRSPKQSGNPDGAKGNGPGSSRLGWIGGALSKTVGWMSKSHREAKLGDENKFYYDENLKTWVEKGAKVAPAEVGPLAPPPTTTSFQTGLPDYGLNNSGIKMESNMTMNGLSESKPATSSNSLSEPGMVGGMPPMPPTHNQFSARGRMGVRSRYVDTFNKGGSASAAPTNLFNSPAASTVKPPVGAKFFVPTATPAASTDSTETSQIPSVYNSPPRSTEEIDPLTSLTKQQSFSSSTSTSPPPLQNLQSTPSTSSSIHRFPSMDNITPHGNTATFGSNPGSGSKGPVSRTRAASWSGSFNDPFAVKSTQTSPPSVHMRFMPNTSSSEELQDIQL</sequence>
<dbReference type="GO" id="GO:0000139">
    <property type="term" value="C:Golgi membrane"/>
    <property type="evidence" value="ECO:0007669"/>
    <property type="project" value="UniProtKB-SubCell"/>
</dbReference>
<dbReference type="EMBL" id="SWLB01000021">
    <property type="protein sequence ID" value="KAF3324769.1"/>
    <property type="molecule type" value="Genomic_DNA"/>
</dbReference>
<accession>A0A833QSU8</accession>
<feature type="domain" description="Sec16 Sec23-binding" evidence="8">
    <location>
        <begin position="769"/>
        <end position="1055"/>
    </location>
</feature>
<feature type="compositionally biased region" description="Polar residues" evidence="7">
    <location>
        <begin position="406"/>
        <end position="422"/>
    </location>
</feature>
<dbReference type="GO" id="GO:0015031">
    <property type="term" value="P:protein transport"/>
    <property type="evidence" value="ECO:0007669"/>
    <property type="project" value="UniProtKB-KW"/>
</dbReference>
<comment type="subcellular location">
    <subcellularLocation>
        <location evidence="1">Endoplasmic reticulum</location>
    </subcellularLocation>
    <subcellularLocation>
        <location evidence="6">Golgi apparatus membrane</location>
    </subcellularLocation>
</comment>
<dbReference type="GO" id="GO:0012507">
    <property type="term" value="C:ER to Golgi transport vesicle membrane"/>
    <property type="evidence" value="ECO:0007669"/>
    <property type="project" value="TreeGrafter"/>
</dbReference>
<evidence type="ECO:0000256" key="4">
    <source>
        <dbReference type="ARBA" id="ARBA00022824"/>
    </source>
</evidence>
<dbReference type="Pfam" id="PF12932">
    <property type="entry name" value="Sec16"/>
    <property type="match status" value="1"/>
</dbReference>
<keyword evidence="6" id="KW-0333">Golgi apparatus</keyword>
<feature type="compositionally biased region" description="Polar residues" evidence="7">
    <location>
        <begin position="1393"/>
        <end position="1404"/>
    </location>
</feature>
<feature type="compositionally biased region" description="Low complexity" evidence="7">
    <location>
        <begin position="1371"/>
        <end position="1386"/>
    </location>
</feature>
<feature type="region of interest" description="Disordered" evidence="7">
    <location>
        <begin position="1342"/>
        <end position="1481"/>
    </location>
</feature>
<dbReference type="PANTHER" id="PTHR13402:SF6">
    <property type="entry name" value="SECRETORY 16, ISOFORM I"/>
    <property type="match status" value="1"/>
</dbReference>
<gene>
    <name evidence="10" type="ORF">FCM35_KLT10926</name>
</gene>
<feature type="region of interest" description="Disordered" evidence="7">
    <location>
        <begin position="28"/>
        <end position="49"/>
    </location>
</feature>
<evidence type="ECO:0000256" key="1">
    <source>
        <dbReference type="ARBA" id="ARBA00004240"/>
    </source>
</evidence>
<dbReference type="GO" id="GO:0007030">
    <property type="term" value="P:Golgi organization"/>
    <property type="evidence" value="ECO:0007669"/>
    <property type="project" value="TreeGrafter"/>
</dbReference>
<keyword evidence="11" id="KW-1185">Reference proteome</keyword>
<feature type="compositionally biased region" description="Polar residues" evidence="7">
    <location>
        <begin position="429"/>
        <end position="442"/>
    </location>
</feature>
<keyword evidence="3 6" id="KW-0813">Transport</keyword>
<dbReference type="GO" id="GO:0070971">
    <property type="term" value="C:endoplasmic reticulum exit site"/>
    <property type="evidence" value="ECO:0007669"/>
    <property type="project" value="TreeGrafter"/>
</dbReference>
<feature type="compositionally biased region" description="Polar residues" evidence="7">
    <location>
        <begin position="1353"/>
        <end position="1363"/>
    </location>
</feature>
<dbReference type="OrthoDB" id="8918678at2759"/>
<evidence type="ECO:0000259" key="8">
    <source>
        <dbReference type="Pfam" id="PF12931"/>
    </source>
</evidence>
<feature type="compositionally biased region" description="Low complexity" evidence="7">
    <location>
        <begin position="395"/>
        <end position="405"/>
    </location>
</feature>
<dbReference type="GO" id="GO:0016192">
    <property type="term" value="P:vesicle-mediated transport"/>
    <property type="evidence" value="ECO:0007669"/>
    <property type="project" value="UniProtKB-KW"/>
</dbReference>
<feature type="compositionally biased region" description="Low complexity" evidence="7">
    <location>
        <begin position="1342"/>
        <end position="1352"/>
    </location>
</feature>